<dbReference type="GeneID" id="62154129"/>
<comment type="caution">
    <text evidence="2">The sequence shown here is derived from an EMBL/GenBank/DDBJ whole genome shotgun (WGS) entry which is preliminary data.</text>
</comment>
<feature type="region of interest" description="Disordered" evidence="1">
    <location>
        <begin position="198"/>
        <end position="226"/>
    </location>
</feature>
<protein>
    <submittedName>
        <fullName evidence="2">Uncharacterized protein</fullName>
    </submittedName>
</protein>
<dbReference type="Proteomes" id="UP000710849">
    <property type="component" value="Unassembled WGS sequence"/>
</dbReference>
<dbReference type="AlphaFoldDB" id="A0A9P5LJW8"/>
<name>A0A9P5LJW8_9HELO</name>
<dbReference type="EMBL" id="RCSW01000028">
    <property type="protein sequence ID" value="KAF7925460.1"/>
    <property type="molecule type" value="Genomic_DNA"/>
</dbReference>
<sequence length="226" mass="26881">MSMLPPKTYRNFTDDEKIIIELWAGYLNMGFREWRDQQDEENDIVKEIFRLVGKGLNTSARISSAYKSIPKGSSNPDFDRIFIVNKARRFFRTHLRDWRNLSTDFVAANEKILIDKIAAECGTRLEISIIGQHYLQYKISGYEDFIVMEWAEHWKTDYDTNREREDGRKHVVSKLRYFFGNATSERAIRSRYMRERPHDEGWYPAQPRKTLEELRQAPSSGPRYPR</sequence>
<keyword evidence="3" id="KW-1185">Reference proteome</keyword>
<proteinExistence type="predicted"/>
<evidence type="ECO:0000313" key="2">
    <source>
        <dbReference type="EMBL" id="KAF7925460.1"/>
    </source>
</evidence>
<dbReference type="RefSeq" id="XP_038728174.1">
    <property type="nucleotide sequence ID" value="XM_038881056.1"/>
</dbReference>
<organism evidence="2 3">
    <name type="scientific">Botrytis byssoidea</name>
    <dbReference type="NCBI Taxonomy" id="139641"/>
    <lineage>
        <taxon>Eukaryota</taxon>
        <taxon>Fungi</taxon>
        <taxon>Dikarya</taxon>
        <taxon>Ascomycota</taxon>
        <taxon>Pezizomycotina</taxon>
        <taxon>Leotiomycetes</taxon>
        <taxon>Helotiales</taxon>
        <taxon>Sclerotiniaceae</taxon>
        <taxon>Botrytis</taxon>
    </lineage>
</organism>
<evidence type="ECO:0000313" key="3">
    <source>
        <dbReference type="Proteomes" id="UP000710849"/>
    </source>
</evidence>
<accession>A0A9P5LJW8</accession>
<gene>
    <name evidence="2" type="ORF">EAE97_010541</name>
</gene>
<reference evidence="2 3" key="1">
    <citation type="journal article" date="2020" name="Genome Biol. Evol.">
        <title>Comparative genomics of Sclerotiniaceae.</title>
        <authorList>
            <person name="Valero Jimenez C.A."/>
            <person name="Steentjes M."/>
            <person name="Scholten O.E."/>
            <person name="Van Kan J.A.L."/>
        </authorList>
    </citation>
    <scope>NUCLEOTIDE SEQUENCE [LARGE SCALE GENOMIC DNA]</scope>
    <source>
        <strain evidence="2 3">MUCL 94</strain>
    </source>
</reference>
<evidence type="ECO:0000256" key="1">
    <source>
        <dbReference type="SAM" id="MobiDB-lite"/>
    </source>
</evidence>